<evidence type="ECO:0000256" key="1">
    <source>
        <dbReference type="ARBA" id="ARBA00023015"/>
    </source>
</evidence>
<organism evidence="5 6">
    <name type="scientific">Pseudomonas pohangensis</name>
    <dbReference type="NCBI Taxonomy" id="364197"/>
    <lineage>
        <taxon>Bacteria</taxon>
        <taxon>Pseudomonadati</taxon>
        <taxon>Pseudomonadota</taxon>
        <taxon>Gammaproteobacteria</taxon>
        <taxon>Pseudomonadales</taxon>
        <taxon>Pseudomonadaceae</taxon>
        <taxon>Pseudomonas</taxon>
    </lineage>
</organism>
<dbReference type="InterPro" id="IPR011711">
    <property type="entry name" value="GntR_C"/>
</dbReference>
<dbReference type="Gene3D" id="1.10.10.10">
    <property type="entry name" value="Winged helix-like DNA-binding domain superfamily/Winged helix DNA-binding domain"/>
    <property type="match status" value="1"/>
</dbReference>
<dbReference type="AlphaFoldDB" id="A0A1H2F979"/>
<dbReference type="SUPFAM" id="SSF48008">
    <property type="entry name" value="GntR ligand-binding domain-like"/>
    <property type="match status" value="1"/>
</dbReference>
<dbReference type="EMBL" id="LT629785">
    <property type="protein sequence ID" value="SDU03877.1"/>
    <property type="molecule type" value="Genomic_DNA"/>
</dbReference>
<evidence type="ECO:0000256" key="2">
    <source>
        <dbReference type="ARBA" id="ARBA00023125"/>
    </source>
</evidence>
<protein>
    <submittedName>
        <fullName evidence="5">Transcriptional regulator, GntR family</fullName>
    </submittedName>
</protein>
<dbReference type="Pfam" id="PF00392">
    <property type="entry name" value="GntR"/>
    <property type="match status" value="1"/>
</dbReference>
<proteinExistence type="predicted"/>
<dbReference type="InterPro" id="IPR036388">
    <property type="entry name" value="WH-like_DNA-bd_sf"/>
</dbReference>
<dbReference type="Gene3D" id="1.20.120.530">
    <property type="entry name" value="GntR ligand-binding domain-like"/>
    <property type="match status" value="1"/>
</dbReference>
<feature type="domain" description="HTH gntR-type" evidence="4">
    <location>
        <begin position="7"/>
        <end position="74"/>
    </location>
</feature>
<keyword evidence="6" id="KW-1185">Reference proteome</keyword>
<evidence type="ECO:0000256" key="3">
    <source>
        <dbReference type="ARBA" id="ARBA00023163"/>
    </source>
</evidence>
<keyword evidence="3" id="KW-0804">Transcription</keyword>
<dbReference type="CDD" id="cd07377">
    <property type="entry name" value="WHTH_GntR"/>
    <property type="match status" value="1"/>
</dbReference>
<evidence type="ECO:0000313" key="6">
    <source>
        <dbReference type="Proteomes" id="UP000243232"/>
    </source>
</evidence>
<dbReference type="PANTHER" id="PTHR43537">
    <property type="entry name" value="TRANSCRIPTIONAL REGULATOR, GNTR FAMILY"/>
    <property type="match status" value="1"/>
</dbReference>
<dbReference type="STRING" id="364197.SAMN05216296_1416"/>
<dbReference type="GO" id="GO:0003677">
    <property type="term" value="F:DNA binding"/>
    <property type="evidence" value="ECO:0007669"/>
    <property type="project" value="UniProtKB-KW"/>
</dbReference>
<dbReference type="OrthoDB" id="6709077at2"/>
<dbReference type="PROSITE" id="PS50949">
    <property type="entry name" value="HTH_GNTR"/>
    <property type="match status" value="1"/>
</dbReference>
<evidence type="ECO:0000313" key="5">
    <source>
        <dbReference type="EMBL" id="SDU03877.1"/>
    </source>
</evidence>
<dbReference type="InterPro" id="IPR008920">
    <property type="entry name" value="TF_FadR/GntR_C"/>
</dbReference>
<dbReference type="RefSeq" id="WP_090193742.1">
    <property type="nucleotide sequence ID" value="NZ_LT629785.1"/>
</dbReference>
<dbReference type="InterPro" id="IPR036390">
    <property type="entry name" value="WH_DNA-bd_sf"/>
</dbReference>
<dbReference type="SUPFAM" id="SSF46785">
    <property type="entry name" value="Winged helix' DNA-binding domain"/>
    <property type="match status" value="1"/>
</dbReference>
<evidence type="ECO:0000259" key="4">
    <source>
        <dbReference type="PROSITE" id="PS50949"/>
    </source>
</evidence>
<name>A0A1H2F979_9PSED</name>
<gene>
    <name evidence="5" type="ORF">SAMN05216296_1416</name>
</gene>
<dbReference type="Proteomes" id="UP000243232">
    <property type="component" value="Chromosome I"/>
</dbReference>
<dbReference type="Pfam" id="PF07729">
    <property type="entry name" value="FCD"/>
    <property type="match status" value="1"/>
</dbReference>
<keyword evidence="1" id="KW-0805">Transcription regulation</keyword>
<reference evidence="6" key="1">
    <citation type="submission" date="2016-10" db="EMBL/GenBank/DDBJ databases">
        <authorList>
            <person name="Varghese N."/>
            <person name="Submissions S."/>
        </authorList>
    </citation>
    <scope>NUCLEOTIDE SEQUENCE [LARGE SCALE GENOMIC DNA]</scope>
    <source>
        <strain evidence="6">DSM 17875</strain>
    </source>
</reference>
<sequence length="225" mass="25289">MTFKAADSLAEQIAGDIAGRIIRGQLKSGERIRELHVAQTLNVSRGAVREALLILERQHLVDIHANRGAQVSELSAEHVKGLFVLLLELYVLLGTAATNWKVEAELEQYRAIQRELAVAAKFHDVGKFVVQGVELSKAGYYFANNPYLQQILDNLTPVVSRMHYLILDRRADEMQFIHQLFRGLQDALEMRDRKRMRDLLQRYCEHSCQQVLAALAGQGGAAPCA</sequence>
<dbReference type="SMART" id="SM00345">
    <property type="entry name" value="HTH_GNTR"/>
    <property type="match status" value="1"/>
</dbReference>
<accession>A0A1H2F979</accession>
<dbReference type="PANTHER" id="PTHR43537:SF24">
    <property type="entry name" value="GLUCONATE OPERON TRANSCRIPTIONAL REPRESSOR"/>
    <property type="match status" value="1"/>
</dbReference>
<keyword evidence="2" id="KW-0238">DNA-binding</keyword>
<dbReference type="InterPro" id="IPR000524">
    <property type="entry name" value="Tscrpt_reg_HTH_GntR"/>
</dbReference>
<dbReference type="GO" id="GO:0003700">
    <property type="term" value="F:DNA-binding transcription factor activity"/>
    <property type="evidence" value="ECO:0007669"/>
    <property type="project" value="InterPro"/>
</dbReference>